<dbReference type="NCBIfam" id="NF047658">
    <property type="entry name" value="HYC_CC_PP"/>
    <property type="match status" value="1"/>
</dbReference>
<name>E4T370_PALPW</name>
<evidence type="ECO:0008006" key="4">
    <source>
        <dbReference type="Google" id="ProtNLM"/>
    </source>
</evidence>
<feature type="chain" id="PRO_5003189064" description="Secreted protein" evidence="1">
    <location>
        <begin position="24"/>
        <end position="138"/>
    </location>
</feature>
<gene>
    <name evidence="2" type="ordered locus">Palpr_1015</name>
</gene>
<dbReference type="InterPro" id="IPR058060">
    <property type="entry name" value="HYC_CC_PP"/>
</dbReference>
<evidence type="ECO:0000313" key="2">
    <source>
        <dbReference type="EMBL" id="ADQ79164.1"/>
    </source>
</evidence>
<dbReference type="InterPro" id="IPR058512">
    <property type="entry name" value="DUF8199"/>
</dbReference>
<accession>E4T370</accession>
<proteinExistence type="predicted"/>
<keyword evidence="1" id="KW-0732">Signal</keyword>
<dbReference type="STRING" id="694427.Palpr_1015"/>
<dbReference type="EMBL" id="CP002345">
    <property type="protein sequence ID" value="ADQ79164.1"/>
    <property type="molecule type" value="Genomic_DNA"/>
</dbReference>
<dbReference type="Pfam" id="PF26622">
    <property type="entry name" value="DUF8199"/>
    <property type="match status" value="1"/>
</dbReference>
<dbReference type="AlphaFoldDB" id="E4T370"/>
<dbReference type="Proteomes" id="UP000008718">
    <property type="component" value="Chromosome"/>
</dbReference>
<feature type="signal peptide" evidence="1">
    <location>
        <begin position="1"/>
        <end position="23"/>
    </location>
</feature>
<protein>
    <recommendedName>
        <fullName evidence="4">Secreted protein</fullName>
    </recommendedName>
</protein>
<evidence type="ECO:0000313" key="3">
    <source>
        <dbReference type="Proteomes" id="UP000008718"/>
    </source>
</evidence>
<dbReference type="HOGENOM" id="CLU_1853251_0_0_10"/>
<evidence type="ECO:0000256" key="1">
    <source>
        <dbReference type="SAM" id="SignalP"/>
    </source>
</evidence>
<keyword evidence="3" id="KW-1185">Reference proteome</keyword>
<dbReference type="RefSeq" id="WP_013444533.1">
    <property type="nucleotide sequence ID" value="NC_014734.1"/>
</dbReference>
<dbReference type="KEGG" id="ppn:Palpr_1015"/>
<sequence length="138" mass="14746">MKKIFSILFAALILLSGMHLSLATHLCGGEISAVKLSFDHEKAGCGMCSTEANSGEKSIAPESCCKDEISFLAVDNNYSPSTIQIYHTANQLLQVFDIPQTIGIVSIHTNSATNANVQQPGNYIAAAVSLPDICVFRI</sequence>
<organism evidence="2 3">
    <name type="scientific">Paludibacter propionicigenes (strain DSM 17365 / JCM 13257 / WB4)</name>
    <dbReference type="NCBI Taxonomy" id="694427"/>
    <lineage>
        <taxon>Bacteria</taxon>
        <taxon>Pseudomonadati</taxon>
        <taxon>Bacteroidota</taxon>
        <taxon>Bacteroidia</taxon>
        <taxon>Bacteroidales</taxon>
        <taxon>Paludibacteraceae</taxon>
        <taxon>Paludibacter</taxon>
    </lineage>
</organism>
<reference key="1">
    <citation type="submission" date="2010-11" db="EMBL/GenBank/DDBJ databases">
        <title>The complete genome of Paludibacter propionicigenes DSM 17365.</title>
        <authorList>
            <consortium name="US DOE Joint Genome Institute (JGI-PGF)"/>
            <person name="Lucas S."/>
            <person name="Copeland A."/>
            <person name="Lapidus A."/>
            <person name="Bruce D."/>
            <person name="Goodwin L."/>
            <person name="Pitluck S."/>
            <person name="Kyrpides N."/>
            <person name="Mavromatis K."/>
            <person name="Ivanova N."/>
            <person name="Munk A.C."/>
            <person name="Brettin T."/>
            <person name="Detter J.C."/>
            <person name="Han C."/>
            <person name="Tapia R."/>
            <person name="Land M."/>
            <person name="Hauser L."/>
            <person name="Markowitz V."/>
            <person name="Cheng J.-F."/>
            <person name="Hugenholtz P."/>
            <person name="Woyke T."/>
            <person name="Wu D."/>
            <person name="Gronow S."/>
            <person name="Wellnitz S."/>
            <person name="Brambilla E."/>
            <person name="Klenk H.-P."/>
            <person name="Eisen J.A."/>
        </authorList>
    </citation>
    <scope>NUCLEOTIDE SEQUENCE</scope>
    <source>
        <strain>WB4</strain>
    </source>
</reference>
<dbReference type="OrthoDB" id="825652at2"/>
<reference evidence="2 3" key="2">
    <citation type="journal article" date="2011" name="Stand. Genomic Sci.">
        <title>Complete genome sequence of Paludibacter propionicigenes type strain (WB4).</title>
        <authorList>
            <person name="Gronow S."/>
            <person name="Munk C."/>
            <person name="Lapidus A."/>
            <person name="Nolan M."/>
            <person name="Lucas S."/>
            <person name="Hammon N."/>
            <person name="Deshpande S."/>
            <person name="Cheng J.F."/>
            <person name="Tapia R."/>
            <person name="Han C."/>
            <person name="Goodwin L."/>
            <person name="Pitluck S."/>
            <person name="Liolios K."/>
            <person name="Ivanova N."/>
            <person name="Mavromatis K."/>
            <person name="Mikhailova N."/>
            <person name="Pati A."/>
            <person name="Chen A."/>
            <person name="Palaniappan K."/>
            <person name="Land M."/>
            <person name="Hauser L."/>
            <person name="Chang Y.J."/>
            <person name="Jeffries C.D."/>
            <person name="Brambilla E."/>
            <person name="Rohde M."/>
            <person name="Goker M."/>
            <person name="Detter J.C."/>
            <person name="Woyke T."/>
            <person name="Bristow J."/>
            <person name="Eisen J.A."/>
            <person name="Markowitz V."/>
            <person name="Hugenholtz P."/>
            <person name="Kyrpides N.C."/>
            <person name="Klenk H.P."/>
        </authorList>
    </citation>
    <scope>NUCLEOTIDE SEQUENCE [LARGE SCALE GENOMIC DNA]</scope>
    <source>
        <strain evidence="3">DSM 17365 / JCM 13257 / WB4</strain>
    </source>
</reference>